<dbReference type="SUPFAM" id="SSF48498">
    <property type="entry name" value="Tetracyclin repressor-like, C-terminal domain"/>
    <property type="match status" value="1"/>
</dbReference>
<evidence type="ECO:0000259" key="7">
    <source>
        <dbReference type="PROSITE" id="PS50977"/>
    </source>
</evidence>
<evidence type="ECO:0000256" key="2">
    <source>
        <dbReference type="ARBA" id="ARBA00023015"/>
    </source>
</evidence>
<accession>A0ABY9JRL7</accession>
<dbReference type="RefSeq" id="WP_306105034.1">
    <property type="nucleotide sequence ID" value="NZ_CP120983.1"/>
</dbReference>
<sequence length="234" mass="24920">MTSTPAPGSPAWWLRRTASPTAPRRGRGRPSLDTDHMVATALRLIDEHGVHAFSLRTLADALGSSTATLYRHFANKDEILALTVDLALGEAGTVPPAAPAGWRDVLSTMGHQVRAVLTRHPSLLPTLMDHVPVGPNALAQRERVLAALLRHGLQPALAARAFTAVGHYVIGFAVQQRESDGAPLADYYRDLDPTTHPAIAATAESLTAVTPDDEFAFGLGLLLEGLARQKDASP</sequence>
<feature type="domain" description="HTH tetR-type" evidence="7">
    <location>
        <begin position="31"/>
        <end position="91"/>
    </location>
</feature>
<evidence type="ECO:0000256" key="6">
    <source>
        <dbReference type="SAM" id="MobiDB-lite"/>
    </source>
</evidence>
<keyword evidence="3 5" id="KW-0238">DNA-binding</keyword>
<keyword evidence="1" id="KW-0678">Repressor</keyword>
<keyword evidence="4" id="KW-0804">Transcription</keyword>
<dbReference type="PRINTS" id="PR00400">
    <property type="entry name" value="TETREPRESSOR"/>
</dbReference>
<dbReference type="PROSITE" id="PS50977">
    <property type="entry name" value="HTH_TETR_2"/>
    <property type="match status" value="1"/>
</dbReference>
<dbReference type="Pfam" id="PF00440">
    <property type="entry name" value="TetR_N"/>
    <property type="match status" value="1"/>
</dbReference>
<proteinExistence type="predicted"/>
<evidence type="ECO:0000256" key="4">
    <source>
        <dbReference type="ARBA" id="ARBA00023163"/>
    </source>
</evidence>
<feature type="DNA-binding region" description="H-T-H motif" evidence="5">
    <location>
        <begin position="54"/>
        <end position="73"/>
    </location>
</feature>
<evidence type="ECO:0000256" key="1">
    <source>
        <dbReference type="ARBA" id="ARBA00022491"/>
    </source>
</evidence>
<keyword evidence="9" id="KW-1185">Reference proteome</keyword>
<dbReference type="InterPro" id="IPR050109">
    <property type="entry name" value="HTH-type_TetR-like_transc_reg"/>
</dbReference>
<name>A0ABY9JRL7_9ACTN</name>
<dbReference type="PRINTS" id="PR00455">
    <property type="entry name" value="HTHTETR"/>
</dbReference>
<dbReference type="InterPro" id="IPR003012">
    <property type="entry name" value="Tet_transcr_reg_TetR"/>
</dbReference>
<feature type="region of interest" description="Disordered" evidence="6">
    <location>
        <begin position="1"/>
        <end position="32"/>
    </location>
</feature>
<dbReference type="InterPro" id="IPR004111">
    <property type="entry name" value="Repressor_TetR_C"/>
</dbReference>
<evidence type="ECO:0000256" key="5">
    <source>
        <dbReference type="PROSITE-ProRule" id="PRU00335"/>
    </source>
</evidence>
<dbReference type="PANTHER" id="PTHR30055">
    <property type="entry name" value="HTH-TYPE TRANSCRIPTIONAL REGULATOR RUTR"/>
    <property type="match status" value="1"/>
</dbReference>
<dbReference type="InterPro" id="IPR001647">
    <property type="entry name" value="HTH_TetR"/>
</dbReference>
<evidence type="ECO:0000256" key="3">
    <source>
        <dbReference type="ARBA" id="ARBA00023125"/>
    </source>
</evidence>
<reference evidence="8 9" key="1">
    <citation type="submission" date="2023-03" db="EMBL/GenBank/DDBJ databases">
        <title>Isolation and description of six Streptomyces strains from soil environments, able to metabolize different microbial glucans.</title>
        <authorList>
            <person name="Widen T."/>
            <person name="Larsbrink J."/>
        </authorList>
    </citation>
    <scope>NUCLEOTIDE SEQUENCE [LARGE SCALE GENOMIC DNA]</scope>
    <source>
        <strain evidence="8 9">Alt3</strain>
    </source>
</reference>
<dbReference type="EMBL" id="CP120983">
    <property type="protein sequence ID" value="WLQ68686.1"/>
    <property type="molecule type" value="Genomic_DNA"/>
</dbReference>
<dbReference type="PANTHER" id="PTHR30055:SF151">
    <property type="entry name" value="TRANSCRIPTIONAL REGULATORY PROTEIN"/>
    <property type="match status" value="1"/>
</dbReference>
<protein>
    <submittedName>
        <fullName evidence="8">TetR/AcrR family transcriptional regulator</fullName>
    </submittedName>
</protein>
<dbReference type="SUPFAM" id="SSF46689">
    <property type="entry name" value="Homeodomain-like"/>
    <property type="match status" value="1"/>
</dbReference>
<dbReference type="InterPro" id="IPR023772">
    <property type="entry name" value="DNA-bd_HTH_TetR-type_CS"/>
</dbReference>
<dbReference type="Proteomes" id="UP001224433">
    <property type="component" value="Chromosome"/>
</dbReference>
<dbReference type="InterPro" id="IPR009057">
    <property type="entry name" value="Homeodomain-like_sf"/>
</dbReference>
<organism evidence="8 9">
    <name type="scientific">Streptomyces glycanivorans</name>
    <dbReference type="NCBI Taxonomy" id="3033808"/>
    <lineage>
        <taxon>Bacteria</taxon>
        <taxon>Bacillati</taxon>
        <taxon>Actinomycetota</taxon>
        <taxon>Actinomycetes</taxon>
        <taxon>Kitasatosporales</taxon>
        <taxon>Streptomycetaceae</taxon>
        <taxon>Streptomyces</taxon>
    </lineage>
</organism>
<evidence type="ECO:0000313" key="8">
    <source>
        <dbReference type="EMBL" id="WLQ68686.1"/>
    </source>
</evidence>
<keyword evidence="2" id="KW-0805">Transcription regulation</keyword>
<dbReference type="PROSITE" id="PS01081">
    <property type="entry name" value="HTH_TETR_1"/>
    <property type="match status" value="1"/>
</dbReference>
<dbReference type="InterPro" id="IPR036271">
    <property type="entry name" value="Tet_transcr_reg_TetR-rel_C_sf"/>
</dbReference>
<dbReference type="Gene3D" id="1.10.357.10">
    <property type="entry name" value="Tetracycline Repressor, domain 2"/>
    <property type="match status" value="1"/>
</dbReference>
<dbReference type="Pfam" id="PF02909">
    <property type="entry name" value="TetR_C_1"/>
    <property type="match status" value="1"/>
</dbReference>
<evidence type="ECO:0000313" key="9">
    <source>
        <dbReference type="Proteomes" id="UP001224433"/>
    </source>
</evidence>
<gene>
    <name evidence="8" type="ORF">P8A20_36385</name>
</gene>